<dbReference type="RefSeq" id="WP_151576053.1">
    <property type="nucleotide sequence ID" value="NZ_WBOT01000012.1"/>
</dbReference>
<organism evidence="1 2">
    <name type="scientific">Bacillus mesophilum</name>
    <dbReference type="NCBI Taxonomy" id="1071718"/>
    <lineage>
        <taxon>Bacteria</taxon>
        <taxon>Bacillati</taxon>
        <taxon>Bacillota</taxon>
        <taxon>Bacilli</taxon>
        <taxon>Bacillales</taxon>
        <taxon>Bacillaceae</taxon>
        <taxon>Bacillus</taxon>
    </lineage>
</organism>
<proteinExistence type="predicted"/>
<gene>
    <name evidence="1" type="ORF">F7732_21380</name>
</gene>
<reference evidence="1 2" key="1">
    <citation type="journal article" date="2014" name="Arch. Microbiol.">
        <title>Bacillus mesophilum sp. nov., strain IITR-54T, a novel 4-chlorobiphenyl dechlorinating bacterium.</title>
        <authorList>
            <person name="Manickam N."/>
            <person name="Singh N.K."/>
            <person name="Bajaj A."/>
            <person name="Kumar R.M."/>
            <person name="Kaur G."/>
            <person name="Kaur N."/>
            <person name="Bala M."/>
            <person name="Kumar A."/>
            <person name="Mayilraj S."/>
        </authorList>
    </citation>
    <scope>NUCLEOTIDE SEQUENCE [LARGE SCALE GENOMIC DNA]</scope>
    <source>
        <strain evidence="1 2">IITR-54</strain>
    </source>
</reference>
<dbReference type="EMBL" id="WBOT01000012">
    <property type="protein sequence ID" value="KAB2329480.1"/>
    <property type="molecule type" value="Genomic_DNA"/>
</dbReference>
<keyword evidence="2" id="KW-1185">Reference proteome</keyword>
<name>A0A7V7RI13_9BACI</name>
<dbReference type="AlphaFoldDB" id="A0A7V7RI13"/>
<dbReference type="Proteomes" id="UP000441354">
    <property type="component" value="Unassembled WGS sequence"/>
</dbReference>
<accession>A0A7V7RI13</accession>
<evidence type="ECO:0000313" key="1">
    <source>
        <dbReference type="EMBL" id="KAB2329480.1"/>
    </source>
</evidence>
<evidence type="ECO:0000313" key="2">
    <source>
        <dbReference type="Proteomes" id="UP000441354"/>
    </source>
</evidence>
<protein>
    <submittedName>
        <fullName evidence="1">Uncharacterized protein</fullName>
    </submittedName>
</protein>
<comment type="caution">
    <text evidence="1">The sequence shown here is derived from an EMBL/GenBank/DDBJ whole genome shotgun (WGS) entry which is preliminary data.</text>
</comment>
<sequence length="216" mass="24839">MEQSAAGVRSKMIVSPQVSRESRLNQLKFDLSLKFGIDFNNTEKHQYLLARNNQEKKHEIVRIDRGSLDYKEPFVTINGQTKSLMDVAFSGDYSFVKPAKEIETAREAISKELSKGNEKVYVAAVDQEKVKNVAVFEREPETKNVLITEINGKKPFDPAVRDQYNFVENAVKNFHKCVFFTKDEYERSRVVGEEISISKERPSLTKEKSPERALDR</sequence>